<evidence type="ECO:0000259" key="12">
    <source>
        <dbReference type="PROSITE" id="PS51462"/>
    </source>
</evidence>
<evidence type="ECO:0000256" key="4">
    <source>
        <dbReference type="ARBA" id="ARBA00022490"/>
    </source>
</evidence>
<reference evidence="13 14" key="1">
    <citation type="submission" date="2016-04" db="EMBL/GenBank/DDBJ databases">
        <title>Complete genome sequence and analysis of deep-sea sediment isolate, Amycolatopsis sp. WP1.</title>
        <authorList>
            <person name="Wang H."/>
            <person name="Chen S."/>
            <person name="Wu Q."/>
        </authorList>
    </citation>
    <scope>NUCLEOTIDE SEQUENCE [LARGE SCALE GENOMIC DNA]</scope>
    <source>
        <strain evidence="13 14">WP1</strain>
    </source>
</reference>
<comment type="subcellular location">
    <subcellularLocation>
        <location evidence="10">Cytoplasm</location>
    </subcellularLocation>
</comment>
<feature type="binding site" evidence="10">
    <location>
        <position position="68"/>
    </location>
    <ligand>
        <name>Mn(2+)</name>
        <dbReference type="ChEBI" id="CHEBI:29035"/>
    </ligand>
</feature>
<proteinExistence type="inferred from homology"/>
<dbReference type="RefSeq" id="WP_113693572.1">
    <property type="nucleotide sequence ID" value="NZ_CP015163.1"/>
</dbReference>
<evidence type="ECO:0000256" key="1">
    <source>
        <dbReference type="ARBA" id="ARBA00004826"/>
    </source>
</evidence>
<dbReference type="CDD" id="cd02885">
    <property type="entry name" value="NUDIX_IPP_Isomerase"/>
    <property type="match status" value="1"/>
</dbReference>
<evidence type="ECO:0000313" key="14">
    <source>
        <dbReference type="Proteomes" id="UP000250434"/>
    </source>
</evidence>
<feature type="active site" evidence="10 11">
    <location>
        <position position="114"/>
    </location>
</feature>
<dbReference type="HAMAP" id="MF_00202">
    <property type="entry name" value="Idi"/>
    <property type="match status" value="1"/>
</dbReference>
<dbReference type="EMBL" id="CP015163">
    <property type="protein sequence ID" value="AXB44331.1"/>
    <property type="molecule type" value="Genomic_DNA"/>
</dbReference>
<dbReference type="InterPro" id="IPR000086">
    <property type="entry name" value="NUDIX_hydrolase_dom"/>
</dbReference>
<feature type="binding site" evidence="10">
    <location>
        <position position="112"/>
    </location>
    <ligand>
        <name>Mn(2+)</name>
        <dbReference type="ChEBI" id="CHEBI:29035"/>
    </ligand>
</feature>
<dbReference type="GO" id="GO:0005737">
    <property type="term" value="C:cytoplasm"/>
    <property type="evidence" value="ECO:0007669"/>
    <property type="project" value="UniProtKB-SubCell"/>
</dbReference>
<keyword evidence="14" id="KW-1185">Reference proteome</keyword>
<evidence type="ECO:0000256" key="7">
    <source>
        <dbReference type="ARBA" id="ARBA00023211"/>
    </source>
</evidence>
<keyword evidence="7 10" id="KW-0464">Manganese</keyword>
<evidence type="ECO:0000256" key="5">
    <source>
        <dbReference type="ARBA" id="ARBA00022723"/>
    </source>
</evidence>
<feature type="binding site" evidence="10">
    <location>
        <position position="31"/>
    </location>
    <ligand>
        <name>Mn(2+)</name>
        <dbReference type="ChEBI" id="CHEBI:29035"/>
    </ligand>
</feature>
<evidence type="ECO:0000256" key="10">
    <source>
        <dbReference type="HAMAP-Rule" id="MF_00202"/>
    </source>
</evidence>
<keyword evidence="6 10" id="KW-0460">Magnesium</keyword>
<comment type="similarity">
    <text evidence="2 10">Belongs to the IPP isomerase type 1 family.</text>
</comment>
<keyword evidence="4 10" id="KW-0963">Cytoplasm</keyword>
<dbReference type="InterPro" id="IPR015797">
    <property type="entry name" value="NUDIX_hydrolase-like_dom_sf"/>
</dbReference>
<name>A0A344L8F7_9PSEU</name>
<comment type="pathway">
    <text evidence="1 10">Isoprenoid biosynthesis; dimethylallyl diphosphate biosynthesis; dimethylallyl diphosphate from isopentenyl diphosphate: step 1/1.</text>
</comment>
<dbReference type="SUPFAM" id="SSF55811">
    <property type="entry name" value="Nudix"/>
    <property type="match status" value="1"/>
</dbReference>
<feature type="binding site" evidence="10">
    <location>
        <position position="24"/>
    </location>
    <ligand>
        <name>Mn(2+)</name>
        <dbReference type="ChEBI" id="CHEBI:29035"/>
    </ligand>
</feature>
<feature type="binding site" evidence="10">
    <location>
        <position position="86"/>
    </location>
    <ligand>
        <name>Mg(2+)</name>
        <dbReference type="ChEBI" id="CHEBI:18420"/>
    </ligand>
</feature>
<dbReference type="NCBIfam" id="NF002995">
    <property type="entry name" value="PRK03759.1"/>
    <property type="match status" value="1"/>
</dbReference>
<dbReference type="Gene3D" id="3.90.79.10">
    <property type="entry name" value="Nucleoside Triphosphate Pyrophosphohydrolase"/>
    <property type="match status" value="1"/>
</dbReference>
<evidence type="ECO:0000256" key="2">
    <source>
        <dbReference type="ARBA" id="ARBA00007579"/>
    </source>
</evidence>
<evidence type="ECO:0000256" key="11">
    <source>
        <dbReference type="PIRSR" id="PIRSR018427-1"/>
    </source>
</evidence>
<dbReference type="InterPro" id="IPR011876">
    <property type="entry name" value="IsopentenylPP_isomerase_typ1"/>
</dbReference>
<accession>A0A344L8F7</accession>
<keyword evidence="9 10" id="KW-0413">Isomerase</keyword>
<dbReference type="InterPro" id="IPR056375">
    <property type="entry name" value="Idi_bact"/>
</dbReference>
<gene>
    <name evidence="10" type="primary">idi</name>
    <name evidence="13" type="ORF">A4R43_18895</name>
</gene>
<evidence type="ECO:0000256" key="3">
    <source>
        <dbReference type="ARBA" id="ARBA00012057"/>
    </source>
</evidence>
<dbReference type="EC" id="5.3.3.2" evidence="3 10"/>
<dbReference type="Pfam" id="PF00293">
    <property type="entry name" value="NUDIX"/>
    <property type="match status" value="1"/>
</dbReference>
<evidence type="ECO:0000256" key="8">
    <source>
        <dbReference type="ARBA" id="ARBA00023229"/>
    </source>
</evidence>
<evidence type="ECO:0000256" key="6">
    <source>
        <dbReference type="ARBA" id="ARBA00022842"/>
    </source>
</evidence>
<dbReference type="KEGG" id="aab:A4R43_18895"/>
<comment type="cofactor">
    <cofactor evidence="10">
        <name>Mn(2+)</name>
        <dbReference type="ChEBI" id="CHEBI:29035"/>
    </cofactor>
    <text evidence="10">Binds 1 Mn(2+) ion per subunit.</text>
</comment>
<dbReference type="GO" id="GO:0004452">
    <property type="term" value="F:isopentenyl-diphosphate delta-isomerase activity"/>
    <property type="evidence" value="ECO:0007669"/>
    <property type="project" value="UniProtKB-UniRule"/>
</dbReference>
<evidence type="ECO:0000256" key="9">
    <source>
        <dbReference type="ARBA" id="ARBA00023235"/>
    </source>
</evidence>
<dbReference type="Proteomes" id="UP000250434">
    <property type="component" value="Chromosome"/>
</dbReference>
<keyword evidence="5 10" id="KW-0479">Metal-binding</keyword>
<dbReference type="PANTHER" id="PTHR10885:SF0">
    <property type="entry name" value="ISOPENTENYL-DIPHOSPHATE DELTA-ISOMERASE"/>
    <property type="match status" value="1"/>
</dbReference>
<dbReference type="PIRSF" id="PIRSF018427">
    <property type="entry name" value="Isopntndiph_ism"/>
    <property type="match status" value="1"/>
</dbReference>
<comment type="cofactor">
    <cofactor evidence="10">
        <name>Mg(2+)</name>
        <dbReference type="ChEBI" id="CHEBI:18420"/>
    </cofactor>
    <text evidence="10">Binds 1 Mg(2+) ion per subunit. The magnesium ion binds only when substrate is bound.</text>
</comment>
<comment type="catalytic activity">
    <reaction evidence="10">
        <text>isopentenyl diphosphate = dimethylallyl diphosphate</text>
        <dbReference type="Rhea" id="RHEA:23284"/>
        <dbReference type="ChEBI" id="CHEBI:57623"/>
        <dbReference type="ChEBI" id="CHEBI:128769"/>
        <dbReference type="EC" id="5.3.3.2"/>
    </reaction>
</comment>
<dbReference type="PROSITE" id="PS51462">
    <property type="entry name" value="NUDIX"/>
    <property type="match status" value="1"/>
</dbReference>
<organism evidence="13 14">
    <name type="scientific">Amycolatopsis albispora</name>
    <dbReference type="NCBI Taxonomy" id="1804986"/>
    <lineage>
        <taxon>Bacteria</taxon>
        <taxon>Bacillati</taxon>
        <taxon>Actinomycetota</taxon>
        <taxon>Actinomycetes</taxon>
        <taxon>Pseudonocardiales</taxon>
        <taxon>Pseudonocardiaceae</taxon>
        <taxon>Amycolatopsis</taxon>
    </lineage>
</organism>
<dbReference type="GO" id="GO:0046872">
    <property type="term" value="F:metal ion binding"/>
    <property type="evidence" value="ECO:0007669"/>
    <property type="project" value="UniProtKB-KW"/>
</dbReference>
<feature type="active site" evidence="10 11">
    <location>
        <position position="66"/>
    </location>
</feature>
<dbReference type="UniPathway" id="UPA00059">
    <property type="reaction ID" value="UER00104"/>
</dbReference>
<sequence length="196" mass="21881">MTEQVVLLDQQGHAIGVADKAGVHHAETPLHLAFSAYAFNERGQFLLTRRALRKRTFPGVWTNSCCGHPAPGEDMADGIIRRLSQELGLTSVGIDLVLPEFQYRAEMDGVVENEKCPVWRVEVTGEPEPDPAEVDAYRWVEWDRLVSEIDDGSQPISPWCREQLTGLRELGPDPLDWPSAEHHRLPPAALVSARGR</sequence>
<dbReference type="NCBIfam" id="TIGR02150">
    <property type="entry name" value="IPP_isom_1"/>
    <property type="match status" value="1"/>
</dbReference>
<evidence type="ECO:0000313" key="13">
    <source>
        <dbReference type="EMBL" id="AXB44331.1"/>
    </source>
</evidence>
<feature type="binding site" evidence="10">
    <location>
        <position position="114"/>
    </location>
    <ligand>
        <name>Mn(2+)</name>
        <dbReference type="ChEBI" id="CHEBI:29035"/>
    </ligand>
</feature>
<dbReference type="AlphaFoldDB" id="A0A344L8F7"/>
<dbReference type="GO" id="GO:0050992">
    <property type="term" value="P:dimethylallyl diphosphate biosynthetic process"/>
    <property type="evidence" value="ECO:0007669"/>
    <property type="project" value="UniProtKB-UniRule"/>
</dbReference>
<feature type="domain" description="Nudix hydrolase" evidence="12">
    <location>
        <begin position="29"/>
        <end position="162"/>
    </location>
</feature>
<dbReference type="OrthoDB" id="9809458at2"/>
<protein>
    <recommendedName>
        <fullName evidence="3 10">Isopentenyl-diphosphate Delta-isomerase</fullName>
        <shortName evidence="10">IPP isomerase</shortName>
        <ecNumber evidence="3 10">5.3.3.2</ecNumber>
    </recommendedName>
    <alternativeName>
        <fullName evidence="10">IPP:DMAPP isomerase</fullName>
    </alternativeName>
    <alternativeName>
        <fullName evidence="10">Isopentenyl pyrophosphate isomerase</fullName>
    </alternativeName>
</protein>
<dbReference type="PANTHER" id="PTHR10885">
    <property type="entry name" value="ISOPENTENYL-DIPHOSPHATE DELTA-ISOMERASE"/>
    <property type="match status" value="1"/>
</dbReference>
<keyword evidence="8 10" id="KW-0414">Isoprene biosynthesis</keyword>
<comment type="function">
    <text evidence="10">Catalyzes the 1,3-allylic rearrangement of the homoallylic substrate isopentenyl (IPP) to its highly electrophilic allylic isomer, dimethylallyl diphosphate (DMAPP).</text>
</comment>
<dbReference type="GO" id="GO:0008299">
    <property type="term" value="P:isoprenoid biosynthetic process"/>
    <property type="evidence" value="ECO:0007669"/>
    <property type="project" value="UniProtKB-UniRule"/>
</dbReference>